<dbReference type="OrthoDB" id="9770610at2"/>
<dbReference type="PATRIC" id="fig|1298851.3.peg.901"/>
<keyword evidence="14" id="KW-1185">Reference proteome</keyword>
<evidence type="ECO:0000313" key="13">
    <source>
        <dbReference type="EMBL" id="BAT71664.1"/>
    </source>
</evidence>
<feature type="domain" description="Nicotinate phosphoribosyltransferase N-terminal" evidence="11">
    <location>
        <begin position="16"/>
        <end position="139"/>
    </location>
</feature>
<keyword evidence="4" id="KW-0597">Phosphoprotein</keyword>
<dbReference type="InterPro" id="IPR036068">
    <property type="entry name" value="Nicotinate_pribotase-like_C"/>
</dbReference>
<dbReference type="AlphaFoldDB" id="A0A0S3QTJ8"/>
<evidence type="ECO:0000256" key="8">
    <source>
        <dbReference type="ARBA" id="ARBA00048668"/>
    </source>
</evidence>
<evidence type="ECO:0000256" key="7">
    <source>
        <dbReference type="ARBA" id="ARBA00022679"/>
    </source>
</evidence>
<dbReference type="Pfam" id="PF17767">
    <property type="entry name" value="NAPRTase_N"/>
    <property type="match status" value="1"/>
</dbReference>
<keyword evidence="7 9" id="KW-0808">Transferase</keyword>
<dbReference type="NCBIfam" id="NF006696">
    <property type="entry name" value="PRK09243.1-3"/>
    <property type="match status" value="1"/>
</dbReference>
<keyword evidence="5 9" id="KW-0436">Ligase</keyword>
<dbReference type="SUPFAM" id="SSF54675">
    <property type="entry name" value="Nicotinate/Quinolinate PRTase N-terminal domain-like"/>
    <property type="match status" value="1"/>
</dbReference>
<evidence type="ECO:0000256" key="4">
    <source>
        <dbReference type="ARBA" id="ARBA00022553"/>
    </source>
</evidence>
<dbReference type="RefSeq" id="WP_068549662.1">
    <property type="nucleotide sequence ID" value="NZ_AP013035.1"/>
</dbReference>
<evidence type="ECO:0000313" key="14">
    <source>
        <dbReference type="Proteomes" id="UP000063234"/>
    </source>
</evidence>
<comment type="PTM">
    <text evidence="9">Transiently phosphorylated on a His residue during the reaction cycle. Phosphorylation strongly increases the affinity for substrates and increases the rate of nicotinate D-ribonucleotide production. Dephosphorylation regenerates the low-affinity form of the enzyme, leading to product release.</text>
</comment>
<sequence length="454" mass="51001">MVSANFGFVTPENLSLLTDLYELTMADSYYRRGKNQWVVFDLFVRGIPECRNFYVFAGLEQVVYYLENLRFSKDTIEYLRSLNLFSEDFLKFLESFRFTGIVYAMDEGEIFFPNEPIIRIEAPRIEAQIVETCLLNTVNFQSAIASKAARVILAAKGRGCVDFSPRRDHGADAALKVARASYITGFLGTSCVVAGLVYGIPVFGTMAHSYVMSYPTELDAFRAFVEDFPNNSVLLIDTYDTIQGAKNAIIVAKEMEKKGLRLRGVRIDSGDLESEAKAVRKLLDEAGLNYVKIFLSGDLNEYKIKNLLDNNTPCDFFGVGTEMGVSKDAPALGGVYKLAQDEMGPRIKLSKGKVTLPGKKQVYRLFENGIMQKDIIALDDEELRGRKLLKKVMEDGKIVTSLPSLSEIRERFQERMGSLPCELKEIDRHHTYPVEISAGLNSLIDTLKSKLIHP</sequence>
<evidence type="ECO:0000256" key="5">
    <source>
        <dbReference type="ARBA" id="ARBA00022598"/>
    </source>
</evidence>
<dbReference type="PANTHER" id="PTHR11098">
    <property type="entry name" value="NICOTINATE PHOSPHORIBOSYLTRANSFERASE"/>
    <property type="match status" value="1"/>
</dbReference>
<keyword evidence="13" id="KW-0328">Glycosyltransferase</keyword>
<evidence type="ECO:0000256" key="3">
    <source>
        <dbReference type="ARBA" id="ARBA00013236"/>
    </source>
</evidence>
<organism evidence="13 14">
    <name type="scientific">Thermosulfidibacter takaii (strain DSM 17441 / JCM 13301 / NBRC 103674 / ABI70S6)</name>
    <dbReference type="NCBI Taxonomy" id="1298851"/>
    <lineage>
        <taxon>Bacteria</taxon>
        <taxon>Pseudomonadati</taxon>
        <taxon>Thermosulfidibacterota</taxon>
        <taxon>Thermosulfidibacteria</taxon>
        <taxon>Thermosulfidibacterales</taxon>
        <taxon>Thermosulfidibacteraceae</taxon>
    </lineage>
</organism>
<dbReference type="InterPro" id="IPR007229">
    <property type="entry name" value="Nic_PRibTrfase-Fam"/>
</dbReference>
<dbReference type="KEGG" id="ttk:TST_0864"/>
<protein>
    <recommendedName>
        <fullName evidence="3 9">Nicotinate phosphoribosyltransferase</fullName>
        <ecNumber evidence="3 9">6.3.4.21</ecNumber>
    </recommendedName>
</protein>
<comment type="similarity">
    <text evidence="2 9">Belongs to the NAPRTase family.</text>
</comment>
<evidence type="ECO:0000256" key="9">
    <source>
        <dbReference type="RuleBase" id="RU365100"/>
    </source>
</evidence>
<gene>
    <name evidence="13" type="primary">pncB</name>
    <name evidence="13" type="ORF">TST_0864</name>
</gene>
<dbReference type="SUPFAM" id="SSF51690">
    <property type="entry name" value="Nicotinate/Quinolinate PRTase C-terminal domain-like"/>
    <property type="match status" value="1"/>
</dbReference>
<evidence type="ECO:0000259" key="10">
    <source>
        <dbReference type="Pfam" id="PF04095"/>
    </source>
</evidence>
<proteinExistence type="inferred from homology"/>
<dbReference type="STRING" id="1298851.TST_0864"/>
<dbReference type="GO" id="GO:0047280">
    <property type="term" value="F:nicotinamide phosphoribosyltransferase activity"/>
    <property type="evidence" value="ECO:0007669"/>
    <property type="project" value="UniProtKB-ARBA"/>
</dbReference>
<comment type="function">
    <text evidence="9">Catalyzes the first step in the biosynthesis of NAD from nicotinic acid, the ATP-dependent synthesis of beta-nicotinate D-ribonucleotide from nicotinate and 5-phospho-D-ribose 1-phosphate.</text>
</comment>
<dbReference type="UniPathway" id="UPA00253">
    <property type="reaction ID" value="UER00457"/>
</dbReference>
<evidence type="ECO:0000259" key="11">
    <source>
        <dbReference type="Pfam" id="PF17767"/>
    </source>
</evidence>
<dbReference type="InterPro" id="IPR040727">
    <property type="entry name" value="NAPRTase_N"/>
</dbReference>
<reference evidence="14" key="1">
    <citation type="journal article" date="2018" name="Science">
        <title>A primordial and reversible TCA cycle in a facultatively chemolithoautotrophic thermophile.</title>
        <authorList>
            <person name="Nunoura T."/>
            <person name="Chikaraishi Y."/>
            <person name="Izaki R."/>
            <person name="Suwa T."/>
            <person name="Sato T."/>
            <person name="Harada T."/>
            <person name="Mori K."/>
            <person name="Kato Y."/>
            <person name="Miyazaki M."/>
            <person name="Shimamura S."/>
            <person name="Yanagawa K."/>
            <person name="Shuto A."/>
            <person name="Ohkouchi N."/>
            <person name="Fujita N."/>
            <person name="Takaki Y."/>
            <person name="Atomi H."/>
            <person name="Takai K."/>
        </authorList>
    </citation>
    <scope>NUCLEOTIDE SEQUENCE [LARGE SCALE GENOMIC DNA]</scope>
    <source>
        <strain evidence="14">DSM 17441 / JCM 13301 / NBRC 103674 / ABI70S6</strain>
    </source>
</reference>
<dbReference type="NCBIfam" id="NF009131">
    <property type="entry name" value="PRK12484.1"/>
    <property type="match status" value="1"/>
</dbReference>
<dbReference type="EMBL" id="AP013035">
    <property type="protein sequence ID" value="BAT71664.1"/>
    <property type="molecule type" value="Genomic_DNA"/>
</dbReference>
<evidence type="ECO:0000256" key="1">
    <source>
        <dbReference type="ARBA" id="ARBA00004952"/>
    </source>
</evidence>
<dbReference type="InterPro" id="IPR041525">
    <property type="entry name" value="N/Namide_PRibTrfase"/>
</dbReference>
<comment type="catalytic activity">
    <reaction evidence="8 9">
        <text>5-phospho-alpha-D-ribose 1-diphosphate + nicotinate + ATP + H2O = nicotinate beta-D-ribonucleotide + ADP + phosphate + diphosphate</text>
        <dbReference type="Rhea" id="RHEA:36163"/>
        <dbReference type="ChEBI" id="CHEBI:15377"/>
        <dbReference type="ChEBI" id="CHEBI:30616"/>
        <dbReference type="ChEBI" id="CHEBI:32544"/>
        <dbReference type="ChEBI" id="CHEBI:33019"/>
        <dbReference type="ChEBI" id="CHEBI:43474"/>
        <dbReference type="ChEBI" id="CHEBI:57502"/>
        <dbReference type="ChEBI" id="CHEBI:58017"/>
        <dbReference type="ChEBI" id="CHEBI:456216"/>
        <dbReference type="EC" id="6.3.4.21"/>
    </reaction>
</comment>
<dbReference type="GO" id="GO:0005829">
    <property type="term" value="C:cytosol"/>
    <property type="evidence" value="ECO:0007669"/>
    <property type="project" value="TreeGrafter"/>
</dbReference>
<dbReference type="EC" id="6.3.4.21" evidence="3 9"/>
<feature type="domain" description="Nicotinate phosphoribosyltransferase C-terminal" evidence="12">
    <location>
        <begin position="386"/>
        <end position="443"/>
    </location>
</feature>
<evidence type="ECO:0000256" key="2">
    <source>
        <dbReference type="ARBA" id="ARBA00010897"/>
    </source>
</evidence>
<accession>A0A0S3QTJ8</accession>
<dbReference type="CDD" id="cd01570">
    <property type="entry name" value="NAPRTase_A"/>
    <property type="match status" value="1"/>
</dbReference>
<evidence type="ECO:0000256" key="6">
    <source>
        <dbReference type="ARBA" id="ARBA00022642"/>
    </source>
</evidence>
<dbReference type="Gene3D" id="3.20.140.10">
    <property type="entry name" value="nicotinate phosphoribosyltransferase"/>
    <property type="match status" value="2"/>
</dbReference>
<dbReference type="InterPro" id="IPR041619">
    <property type="entry name" value="NAPRTase_C"/>
</dbReference>
<evidence type="ECO:0000259" key="12">
    <source>
        <dbReference type="Pfam" id="PF17956"/>
    </source>
</evidence>
<name>A0A0S3QTJ8_THET7</name>
<dbReference type="PANTHER" id="PTHR11098:SF1">
    <property type="entry name" value="NICOTINATE PHOSPHORIBOSYLTRANSFERASE"/>
    <property type="match status" value="1"/>
</dbReference>
<dbReference type="FunFam" id="3.20.20.70:FF:000076">
    <property type="entry name" value="Nicotinate phosphoribosyltransferase"/>
    <property type="match status" value="1"/>
</dbReference>
<feature type="domain" description="Nicotinate/nicotinamide phosphoribosyltransferase" evidence="10">
    <location>
        <begin position="160"/>
        <end position="323"/>
    </location>
</feature>
<dbReference type="NCBIfam" id="TIGR01513">
    <property type="entry name" value="NAPRTase_put"/>
    <property type="match status" value="1"/>
</dbReference>
<dbReference type="Proteomes" id="UP000063234">
    <property type="component" value="Chromosome"/>
</dbReference>
<comment type="pathway">
    <text evidence="1 9">Cofactor biosynthesis; NAD(+) biosynthesis; nicotinate D-ribonucleotide from nicotinate: step 1/1.</text>
</comment>
<dbReference type="InterPro" id="IPR006405">
    <property type="entry name" value="Nic_PRibTrfase_pncB"/>
</dbReference>
<dbReference type="NCBIfam" id="NF006695">
    <property type="entry name" value="PRK09243.1-2"/>
    <property type="match status" value="1"/>
</dbReference>
<keyword evidence="6 9" id="KW-0662">Pyridine nucleotide biosynthesis</keyword>
<dbReference type="Gene3D" id="3.20.20.70">
    <property type="entry name" value="Aldolase class I"/>
    <property type="match status" value="1"/>
</dbReference>
<dbReference type="Pfam" id="PF17956">
    <property type="entry name" value="NAPRTase_C"/>
    <property type="match status" value="1"/>
</dbReference>
<dbReference type="GO" id="GO:0004516">
    <property type="term" value="F:nicotinate phosphoribosyltransferase activity"/>
    <property type="evidence" value="ECO:0007669"/>
    <property type="project" value="UniProtKB-UniRule"/>
</dbReference>
<dbReference type="InterPro" id="IPR013785">
    <property type="entry name" value="Aldolase_TIM"/>
</dbReference>
<dbReference type="GO" id="GO:0034355">
    <property type="term" value="P:NAD+ biosynthetic process via the salvage pathway"/>
    <property type="evidence" value="ECO:0007669"/>
    <property type="project" value="TreeGrafter"/>
</dbReference>
<dbReference type="PIRSF" id="PIRSF000484">
    <property type="entry name" value="NAPRT"/>
    <property type="match status" value="1"/>
</dbReference>
<dbReference type="Pfam" id="PF04095">
    <property type="entry name" value="NAPRTase"/>
    <property type="match status" value="1"/>
</dbReference>